<dbReference type="Proteomes" id="UP001266305">
    <property type="component" value="Unassembled WGS sequence"/>
</dbReference>
<name>A0ABQ9TQQ2_SAGOE</name>
<dbReference type="Pfam" id="PF14186">
    <property type="entry name" value="Aida_C2"/>
    <property type="match status" value="1"/>
</dbReference>
<feature type="domain" description="C2 Aida-type" evidence="2">
    <location>
        <begin position="1"/>
        <end position="54"/>
    </location>
</feature>
<proteinExistence type="inferred from homology"/>
<accession>A0ABQ9TQQ2</accession>
<dbReference type="PANTHER" id="PTHR28654:SF1">
    <property type="entry name" value="AXIN INTERACTOR, DORSALIZATION-ASSOCIATED PROTEIN"/>
    <property type="match status" value="1"/>
</dbReference>
<keyword evidence="4" id="KW-1185">Reference proteome</keyword>
<protein>
    <recommendedName>
        <fullName evidence="2">C2 Aida-type domain-containing protein</fullName>
    </recommendedName>
</protein>
<comment type="caution">
    <text evidence="3">The sequence shown here is derived from an EMBL/GenBank/DDBJ whole genome shotgun (WGS) entry which is preliminary data.</text>
</comment>
<dbReference type="EMBL" id="JASSZA010000020">
    <property type="protein sequence ID" value="KAK2086723.1"/>
    <property type="molecule type" value="Genomic_DNA"/>
</dbReference>
<organism evidence="3 4">
    <name type="scientific">Saguinus oedipus</name>
    <name type="common">Cotton-top tamarin</name>
    <name type="synonym">Oedipomidas oedipus</name>
    <dbReference type="NCBI Taxonomy" id="9490"/>
    <lineage>
        <taxon>Eukaryota</taxon>
        <taxon>Metazoa</taxon>
        <taxon>Chordata</taxon>
        <taxon>Craniata</taxon>
        <taxon>Vertebrata</taxon>
        <taxon>Euteleostomi</taxon>
        <taxon>Mammalia</taxon>
        <taxon>Eutheria</taxon>
        <taxon>Euarchontoglires</taxon>
        <taxon>Primates</taxon>
        <taxon>Haplorrhini</taxon>
        <taxon>Platyrrhini</taxon>
        <taxon>Cebidae</taxon>
        <taxon>Callitrichinae</taxon>
        <taxon>Saguinus</taxon>
    </lineage>
</organism>
<dbReference type="PROSITE" id="PS51911">
    <property type="entry name" value="C2_AIDA"/>
    <property type="match status" value="1"/>
</dbReference>
<dbReference type="PANTHER" id="PTHR28654">
    <property type="entry name" value="AXIN INTERACTOR, DORSALIZATION-ASSOCIATED PROTEIN"/>
    <property type="match status" value="1"/>
</dbReference>
<sequence>MGDEKLRESKLNLNGIDLTPVQDTPVASRKEDTYIRFNVDIELQKHVEKITKGL</sequence>
<dbReference type="Gene3D" id="2.60.40.150">
    <property type="entry name" value="C2 domain"/>
    <property type="match status" value="1"/>
</dbReference>
<evidence type="ECO:0000259" key="2">
    <source>
        <dbReference type="PROSITE" id="PS51911"/>
    </source>
</evidence>
<evidence type="ECO:0000256" key="1">
    <source>
        <dbReference type="PROSITE-ProRule" id="PRU01259"/>
    </source>
</evidence>
<evidence type="ECO:0000313" key="4">
    <source>
        <dbReference type="Proteomes" id="UP001266305"/>
    </source>
</evidence>
<dbReference type="InterPro" id="IPR025939">
    <property type="entry name" value="Aida_C"/>
</dbReference>
<comment type="similarity">
    <text evidence="1">Belongs to the AIDA family.</text>
</comment>
<dbReference type="InterPro" id="IPR035892">
    <property type="entry name" value="C2_domain_sf"/>
</dbReference>
<gene>
    <name evidence="3" type="ORF">P7K49_036148</name>
</gene>
<evidence type="ECO:0000313" key="3">
    <source>
        <dbReference type="EMBL" id="KAK2086723.1"/>
    </source>
</evidence>
<reference evidence="3 4" key="1">
    <citation type="submission" date="2023-05" db="EMBL/GenBank/DDBJ databases">
        <title>B98-5 Cell Line De Novo Hybrid Assembly: An Optical Mapping Approach.</title>
        <authorList>
            <person name="Kananen K."/>
            <person name="Auerbach J.A."/>
            <person name="Kautto E."/>
            <person name="Blachly J.S."/>
        </authorList>
    </citation>
    <scope>NUCLEOTIDE SEQUENCE [LARGE SCALE GENOMIC DNA]</scope>
    <source>
        <strain evidence="3">B95-8</strain>
        <tissue evidence="3">Cell line</tissue>
    </source>
</reference>